<dbReference type="EMBL" id="CAUYUJ010016125">
    <property type="protein sequence ID" value="CAK0862091.1"/>
    <property type="molecule type" value="Genomic_DNA"/>
</dbReference>
<comment type="caution">
    <text evidence="1">The sequence shown here is derived from an EMBL/GenBank/DDBJ whole genome shotgun (WGS) entry which is preliminary data.</text>
</comment>
<organism evidence="1 2">
    <name type="scientific">Prorocentrum cordatum</name>
    <dbReference type="NCBI Taxonomy" id="2364126"/>
    <lineage>
        <taxon>Eukaryota</taxon>
        <taxon>Sar</taxon>
        <taxon>Alveolata</taxon>
        <taxon>Dinophyceae</taxon>
        <taxon>Prorocentrales</taxon>
        <taxon>Prorocentraceae</taxon>
        <taxon>Prorocentrum</taxon>
    </lineage>
</organism>
<sequence>MTRRDEACGLTPQGGWAISFNREAALAGAPAAHHLSREVGRLRCRGWGPGRAPNARGQPDAVAAHGTEGYELKSWCVRCGAFGSARARPYLFSVCHVGPRNRHAEESLKMLKRGVDPSTKKYVGRSVPLVWQQSGWASKEA</sequence>
<accession>A0ABN9USM3</accession>
<reference evidence="1" key="1">
    <citation type="submission" date="2023-10" db="EMBL/GenBank/DDBJ databases">
        <authorList>
            <person name="Chen Y."/>
            <person name="Shah S."/>
            <person name="Dougan E. K."/>
            <person name="Thang M."/>
            <person name="Chan C."/>
        </authorList>
    </citation>
    <scope>NUCLEOTIDE SEQUENCE [LARGE SCALE GENOMIC DNA]</scope>
</reference>
<protein>
    <submittedName>
        <fullName evidence="1">Uncharacterized protein</fullName>
    </submittedName>
</protein>
<evidence type="ECO:0000313" key="2">
    <source>
        <dbReference type="Proteomes" id="UP001189429"/>
    </source>
</evidence>
<gene>
    <name evidence="1" type="ORF">PCOR1329_LOCUS50597</name>
</gene>
<dbReference type="Proteomes" id="UP001189429">
    <property type="component" value="Unassembled WGS sequence"/>
</dbReference>
<proteinExistence type="predicted"/>
<name>A0ABN9USM3_9DINO</name>
<keyword evidence="2" id="KW-1185">Reference proteome</keyword>
<evidence type="ECO:0000313" key="1">
    <source>
        <dbReference type="EMBL" id="CAK0862091.1"/>
    </source>
</evidence>